<sequence length="99" mass="11125">MSLILLKQIFSRLRLQLTPLHLQRSDVNDPPSLPSAPMCHGRVNIATHPLSDGFRAVPSMRLVAQPGARCRCWHHIPVSYELRHQNPSHTVIHGVLEIG</sequence>
<reference evidence="1" key="1">
    <citation type="submission" date="2021-01" db="EMBL/GenBank/DDBJ databases">
        <authorList>
            <person name="Corre E."/>
            <person name="Pelletier E."/>
            <person name="Niang G."/>
            <person name="Scheremetjew M."/>
            <person name="Finn R."/>
            <person name="Kale V."/>
            <person name="Holt S."/>
            <person name="Cochrane G."/>
            <person name="Meng A."/>
            <person name="Brown T."/>
            <person name="Cohen L."/>
        </authorList>
    </citation>
    <scope>NUCLEOTIDE SEQUENCE</scope>
    <source>
        <strain evidence="1">UTEX LB 985</strain>
    </source>
</reference>
<name>A0A7S2BXI2_9EUKA</name>
<evidence type="ECO:0000313" key="1">
    <source>
        <dbReference type="EMBL" id="CAD9409764.1"/>
    </source>
</evidence>
<gene>
    <name evidence="1" type="ORF">CBRE1094_LOCUS4885</name>
</gene>
<accession>A0A7S2BXI2</accession>
<dbReference type="EMBL" id="HBGU01008921">
    <property type="protein sequence ID" value="CAD9409764.1"/>
    <property type="molecule type" value="Transcribed_RNA"/>
</dbReference>
<dbReference type="AlphaFoldDB" id="A0A7S2BXI2"/>
<protein>
    <submittedName>
        <fullName evidence="1">Uncharacterized protein</fullName>
    </submittedName>
</protein>
<organism evidence="1">
    <name type="scientific">Haptolina brevifila</name>
    <dbReference type="NCBI Taxonomy" id="156173"/>
    <lineage>
        <taxon>Eukaryota</taxon>
        <taxon>Haptista</taxon>
        <taxon>Haptophyta</taxon>
        <taxon>Prymnesiophyceae</taxon>
        <taxon>Prymnesiales</taxon>
        <taxon>Prymnesiaceae</taxon>
        <taxon>Haptolina</taxon>
    </lineage>
</organism>
<proteinExistence type="predicted"/>